<dbReference type="InterPro" id="IPR009363">
    <property type="entry name" value="Phage_Mu_Gp16"/>
</dbReference>
<evidence type="ECO:0000313" key="1">
    <source>
        <dbReference type="EMBL" id="MBC1186426.1"/>
    </source>
</evidence>
<sequence>MRANTIKLIHVARRTLGLDDETYRVFLSTVVPGKSSCRDMSSAQLQAVLDALKERGFKPVSSKPKAPSGIAGKIRAVWFTMFNQGFVTSNDTAAIDAYVKRITRQQNGGEGVAKLNWLRDEKARTVLESLKRWHMRCMLERLPDTGIKPTYDRVCERYQIMLNICKGEK</sequence>
<dbReference type="Proteomes" id="UP000607331">
    <property type="component" value="Unassembled WGS sequence"/>
</dbReference>
<evidence type="ECO:0000313" key="2">
    <source>
        <dbReference type="Proteomes" id="UP000607331"/>
    </source>
</evidence>
<protein>
    <submittedName>
        <fullName evidence="1">Regulatory protein GemA</fullName>
    </submittedName>
</protein>
<comment type="caution">
    <text evidence="1">The sequence shown here is derived from an EMBL/GenBank/DDBJ whole genome shotgun (WGS) entry which is preliminary data.</text>
</comment>
<name>A0ABR6RTK6_9ENTR</name>
<organism evidence="1 2">
    <name type="scientific">Kluyvera sichuanensis</name>
    <dbReference type="NCBI Taxonomy" id="2725494"/>
    <lineage>
        <taxon>Bacteria</taxon>
        <taxon>Pseudomonadati</taxon>
        <taxon>Pseudomonadota</taxon>
        <taxon>Gammaproteobacteria</taxon>
        <taxon>Enterobacterales</taxon>
        <taxon>Enterobacteriaceae</taxon>
        <taxon>Kluyvera</taxon>
    </lineage>
</organism>
<dbReference type="EMBL" id="JABBJF010000009">
    <property type="protein sequence ID" value="MBC1186426.1"/>
    <property type="molecule type" value="Genomic_DNA"/>
</dbReference>
<dbReference type="Pfam" id="PF06252">
    <property type="entry name" value="GemA"/>
    <property type="match status" value="1"/>
</dbReference>
<reference evidence="1 2" key="1">
    <citation type="submission" date="2020-04" db="EMBL/GenBank/DDBJ databases">
        <title>The draft genome of Kluyvera sichuanensis strain SCKS090646.</title>
        <authorList>
            <person name="Wei L."/>
            <person name="Liu L."/>
            <person name="Feng Y."/>
            <person name="Zong Z."/>
        </authorList>
    </citation>
    <scope>NUCLEOTIDE SEQUENCE [LARGE SCALE GENOMIC DNA]</scope>
    <source>
        <strain evidence="1 2">090646</strain>
    </source>
</reference>
<keyword evidence="2" id="KW-1185">Reference proteome</keyword>
<proteinExistence type="predicted"/>
<dbReference type="RefSeq" id="WP_023293653.1">
    <property type="nucleotide sequence ID" value="NZ_JABBJF010000009.1"/>
</dbReference>
<accession>A0ABR6RTK6</accession>
<gene>
    <name evidence="1" type="ORF">HII27_11955</name>
</gene>